<dbReference type="Proteomes" id="UP000054064">
    <property type="component" value="Unassembled WGS sequence"/>
</dbReference>
<reference evidence="1 2" key="1">
    <citation type="submission" date="2014-04" db="EMBL/GenBank/DDBJ databases">
        <title>Genome evolution of avian class.</title>
        <authorList>
            <person name="Zhang G."/>
            <person name="Li C."/>
        </authorList>
    </citation>
    <scope>NUCLEOTIDE SEQUENCE [LARGE SCALE GENOMIC DNA]</scope>
    <source>
        <strain evidence="1">BGI_N320</strain>
    </source>
</reference>
<protein>
    <submittedName>
        <fullName evidence="1">Uncharacterized protein</fullName>
    </submittedName>
</protein>
<dbReference type="AlphaFoldDB" id="A0A091GS74"/>
<proteinExistence type="predicted"/>
<sequence length="51" mass="6158">MKKDRFRLYIRMKFFTLRVLRYCNRLPREVMAAPPLEVFKARLNGALSNLI</sequence>
<organism evidence="1 2">
    <name type="scientific">Buceros rhinoceros silvestris</name>
    <dbReference type="NCBI Taxonomy" id="175836"/>
    <lineage>
        <taxon>Eukaryota</taxon>
        <taxon>Metazoa</taxon>
        <taxon>Chordata</taxon>
        <taxon>Craniata</taxon>
        <taxon>Vertebrata</taxon>
        <taxon>Euteleostomi</taxon>
        <taxon>Archelosauria</taxon>
        <taxon>Archosauria</taxon>
        <taxon>Dinosauria</taxon>
        <taxon>Saurischia</taxon>
        <taxon>Theropoda</taxon>
        <taxon>Coelurosauria</taxon>
        <taxon>Aves</taxon>
        <taxon>Neognathae</taxon>
        <taxon>Neoaves</taxon>
        <taxon>Telluraves</taxon>
        <taxon>Coraciimorphae</taxon>
        <taxon>Bucerotiformes</taxon>
        <taxon>Bucerotidae</taxon>
        <taxon>Buceros</taxon>
    </lineage>
</organism>
<evidence type="ECO:0000313" key="1">
    <source>
        <dbReference type="EMBL" id="KFO85270.1"/>
    </source>
</evidence>
<dbReference type="EMBL" id="KL507323">
    <property type="protein sequence ID" value="KFO85270.1"/>
    <property type="molecule type" value="Genomic_DNA"/>
</dbReference>
<accession>A0A091GS74</accession>
<name>A0A091GS74_BUCRH</name>
<evidence type="ECO:0000313" key="2">
    <source>
        <dbReference type="Proteomes" id="UP000054064"/>
    </source>
</evidence>
<gene>
    <name evidence="1" type="ORF">N320_09581</name>
</gene>
<keyword evidence="2" id="KW-1185">Reference proteome</keyword>